<reference evidence="2" key="1">
    <citation type="journal article" date="2019" name="Int. J. Syst. Evol. Microbiol.">
        <title>The Global Catalogue of Microorganisms (GCM) 10K type strain sequencing project: providing services to taxonomists for standard genome sequencing and annotation.</title>
        <authorList>
            <consortium name="The Broad Institute Genomics Platform"/>
            <consortium name="The Broad Institute Genome Sequencing Center for Infectious Disease"/>
            <person name="Wu L."/>
            <person name="Ma J."/>
        </authorList>
    </citation>
    <scope>NUCLEOTIDE SEQUENCE [LARGE SCALE GENOMIC DNA]</scope>
    <source>
        <strain evidence="2">KCTC 42195</strain>
    </source>
</reference>
<accession>A0ABV7TXY1</accession>
<keyword evidence="2" id="KW-1185">Reference proteome</keyword>
<protein>
    <submittedName>
        <fullName evidence="1">Uncharacterized protein</fullName>
    </submittedName>
</protein>
<dbReference type="RefSeq" id="WP_390281440.1">
    <property type="nucleotide sequence ID" value="NZ_JBHRYH010000046.1"/>
</dbReference>
<evidence type="ECO:0000313" key="2">
    <source>
        <dbReference type="Proteomes" id="UP001595636"/>
    </source>
</evidence>
<name>A0ABV7TXY1_9NEIS</name>
<comment type="caution">
    <text evidence="1">The sequence shown here is derived from an EMBL/GenBank/DDBJ whole genome shotgun (WGS) entry which is preliminary data.</text>
</comment>
<organism evidence="1 2">
    <name type="scientific">Vogesella amnigena</name>
    <dbReference type="NCBI Taxonomy" id="1507449"/>
    <lineage>
        <taxon>Bacteria</taxon>
        <taxon>Pseudomonadati</taxon>
        <taxon>Pseudomonadota</taxon>
        <taxon>Betaproteobacteria</taxon>
        <taxon>Neisseriales</taxon>
        <taxon>Chromobacteriaceae</taxon>
        <taxon>Vogesella</taxon>
    </lineage>
</organism>
<sequence length="195" mass="21461">MASASNWRERWQQLRPQLPALHRDGISLPAPLLLAQLRKALDGDELEVQALQLGDAGGELQLLLKKPGQRLLHIHFQFAPVDWPARRIDIHFCLSGGENRDPTLAGRALGKLVLLGLESGLGLRALQKLAAPLDWLQLQDGLASVHLQQIPGIARWLQQPVLGKPLAERLRLAAIDTTDGALRLRLARTTPIDQG</sequence>
<proteinExistence type="predicted"/>
<dbReference type="EMBL" id="JBHRYH010000046">
    <property type="protein sequence ID" value="MFC3627615.1"/>
    <property type="molecule type" value="Genomic_DNA"/>
</dbReference>
<gene>
    <name evidence="1" type="ORF">ACFOKJ_15955</name>
</gene>
<evidence type="ECO:0000313" key="1">
    <source>
        <dbReference type="EMBL" id="MFC3627615.1"/>
    </source>
</evidence>
<dbReference type="Proteomes" id="UP001595636">
    <property type="component" value="Unassembled WGS sequence"/>
</dbReference>